<feature type="binding site" evidence="7">
    <location>
        <begin position="360"/>
        <end position="365"/>
    </location>
    <ligand>
        <name>ATP</name>
        <dbReference type="ChEBI" id="CHEBI:30616"/>
    </ligand>
</feature>
<dbReference type="GO" id="GO:0005829">
    <property type="term" value="C:cytosol"/>
    <property type="evidence" value="ECO:0007669"/>
    <property type="project" value="TreeGrafter"/>
</dbReference>
<feature type="region of interest" description="Disordered" evidence="8">
    <location>
        <begin position="1"/>
        <end position="37"/>
    </location>
</feature>
<dbReference type="eggNOG" id="COG0169">
    <property type="taxonomic scope" value="Bacteria"/>
</dbReference>
<dbReference type="RefSeq" id="WP_005428971.1">
    <property type="nucleotide sequence ID" value="NZ_KE150480.1"/>
</dbReference>
<keyword evidence="7" id="KW-0963">Cytoplasm</keyword>
<dbReference type="EMBL" id="ATCF01000017">
    <property type="protein sequence ID" value="EPD99144.1"/>
    <property type="molecule type" value="Genomic_DNA"/>
</dbReference>
<dbReference type="InterPro" id="IPR000623">
    <property type="entry name" value="Shikimate_kinase/TSH1"/>
</dbReference>
<dbReference type="Gene3D" id="3.40.50.10860">
    <property type="entry name" value="Leucine Dehydrogenase, chain A, domain 1"/>
    <property type="match status" value="1"/>
</dbReference>
<dbReference type="eggNOG" id="COG0703">
    <property type="taxonomic scope" value="Bacteria"/>
</dbReference>
<keyword evidence="1 7" id="KW-0028">Amino-acid biosynthesis</keyword>
<evidence type="ECO:0000256" key="4">
    <source>
        <dbReference type="ARBA" id="ARBA00022777"/>
    </source>
</evidence>
<dbReference type="PANTHER" id="PTHR21087:SF16">
    <property type="entry name" value="SHIKIMATE KINASE 1, CHLOROPLASTIC"/>
    <property type="match status" value="1"/>
</dbReference>
<comment type="pathway">
    <text evidence="7">Metabolic intermediate biosynthesis; chorismate biosynthesis; chorismate from D-erythrose 4-phosphate and phosphoenolpyruvate: step 5/7.</text>
</comment>
<dbReference type="HOGENOM" id="CLU_535192_0_0_4"/>
<dbReference type="GO" id="GO:0008652">
    <property type="term" value="P:amino acid biosynthetic process"/>
    <property type="evidence" value="ECO:0007669"/>
    <property type="project" value="UniProtKB-KW"/>
</dbReference>
<evidence type="ECO:0000256" key="6">
    <source>
        <dbReference type="ARBA" id="ARBA00023141"/>
    </source>
</evidence>
<dbReference type="GO" id="GO:0000287">
    <property type="term" value="F:magnesium ion binding"/>
    <property type="evidence" value="ECO:0007669"/>
    <property type="project" value="UniProtKB-UniRule"/>
</dbReference>
<dbReference type="Proteomes" id="UP000014400">
    <property type="component" value="Unassembled WGS sequence"/>
</dbReference>
<evidence type="ECO:0000256" key="2">
    <source>
        <dbReference type="ARBA" id="ARBA00022679"/>
    </source>
</evidence>
<comment type="subcellular location">
    <subcellularLocation>
        <location evidence="7">Cytoplasm</location>
    </subcellularLocation>
</comment>
<comment type="caution">
    <text evidence="7">Lacks conserved residue(s) required for the propagation of feature annotation.</text>
</comment>
<dbReference type="Gene3D" id="3.40.50.300">
    <property type="entry name" value="P-loop containing nucleotide triphosphate hydrolases"/>
    <property type="match status" value="1"/>
</dbReference>
<dbReference type="GO" id="GO:0005524">
    <property type="term" value="F:ATP binding"/>
    <property type="evidence" value="ECO:0007669"/>
    <property type="project" value="UniProtKB-UniRule"/>
</dbReference>
<accession>S3CF52</accession>
<feature type="binding site" evidence="7">
    <location>
        <position position="428"/>
    </location>
    <ligand>
        <name>substrate</name>
    </ligand>
</feature>
<keyword evidence="6 7" id="KW-0057">Aromatic amino acid biosynthesis</keyword>
<evidence type="ECO:0000313" key="10">
    <source>
        <dbReference type="Proteomes" id="UP000014400"/>
    </source>
</evidence>
<keyword evidence="10" id="KW-1185">Reference proteome</keyword>
<dbReference type="InterPro" id="IPR031322">
    <property type="entry name" value="Shikimate/glucono_kinase"/>
</dbReference>
<dbReference type="STRING" id="1203554.HMPREF1476_01181"/>
<keyword evidence="7" id="KW-0460">Magnesium</keyword>
<dbReference type="AlphaFoldDB" id="S3CF52"/>
<comment type="caution">
    <text evidence="9">The sequence shown here is derived from an EMBL/GenBank/DDBJ whole genome shotgun (WGS) entry which is preliminary data.</text>
</comment>
<sequence length="509" mass="55733">MAQNDTNRSSFSAAEAHETRSLNDSAAPTTAGMSSRTPLPCSCKAWRRKGKGESNRLAVIEEPDGSTVDLPFTELTGDLLKGTFADDPRWIWFADHSKSPAAPCGAELLAKFGLTNAEPLHLSETDALRFIRDGRWDGIGLDPKFMAEAARLCDHLLPAARATNCSNILIRETDGTITGDFTIGTGLLKMLPAMGLTICQTRALFLTEEALEPLAAGLARLLTALGAPQAKVIRIDHPLSADAAKRIEGAEGFSLLFNATNLGRAPNTDQMPIESAEVFQCFPKLKAVLDSVDEPVRPRLIWEAQQRGLEARTTLGLRVVVAREAMELFAGRTLPLCATRSILCDIRREASNIVLIGMPGCGKTTIGKCVAARLLRPFIDLDALVERRVGKSSERIYREDGEEYFRDFESEIIKELSGRHGLVISTGGGACLRPENRMRLALNGTFYWLQRPLDHLSTYQRPLSQARGVEALYEERSPIFEKIAERIIEVQSVEDTAAALIGETVCKPC</sequence>
<dbReference type="Gene3D" id="3.40.50.720">
    <property type="entry name" value="NAD(P)-binding Rossmann-like Domain"/>
    <property type="match status" value="1"/>
</dbReference>
<keyword evidence="4 7" id="KW-0418">Kinase</keyword>
<protein>
    <recommendedName>
        <fullName evidence="7">Shikimate kinase</fullName>
        <shortName evidence="7">SK</shortName>
        <ecNumber evidence="7">2.7.1.71</ecNumber>
    </recommendedName>
</protein>
<dbReference type="PANTHER" id="PTHR21087">
    <property type="entry name" value="SHIKIMATE KINASE"/>
    <property type="match status" value="1"/>
</dbReference>
<dbReference type="EC" id="2.7.1.71" evidence="7"/>
<reference evidence="9 10" key="1">
    <citation type="submission" date="2013-04" db="EMBL/GenBank/DDBJ databases">
        <title>The Genome Sequence of Sutterella wadsworthensis HGA0223.</title>
        <authorList>
            <consortium name="The Broad Institute Genomics Platform"/>
            <person name="Earl A."/>
            <person name="Ward D."/>
            <person name="Feldgarden M."/>
            <person name="Gevers D."/>
            <person name="Schmidt T.M."/>
            <person name="Dover J."/>
            <person name="Dai D."/>
            <person name="Walker B."/>
            <person name="Young S."/>
            <person name="Zeng Q."/>
            <person name="Gargeya S."/>
            <person name="Fitzgerald M."/>
            <person name="Haas B."/>
            <person name="Abouelleil A."/>
            <person name="Allen A.W."/>
            <person name="Alvarado L."/>
            <person name="Arachchi H.M."/>
            <person name="Berlin A.M."/>
            <person name="Chapman S.B."/>
            <person name="Gainer-Dewar J."/>
            <person name="Goldberg J."/>
            <person name="Griggs A."/>
            <person name="Gujja S."/>
            <person name="Hansen M."/>
            <person name="Howarth C."/>
            <person name="Imamovic A."/>
            <person name="Ireland A."/>
            <person name="Larimer J."/>
            <person name="McCowan C."/>
            <person name="Murphy C."/>
            <person name="Pearson M."/>
            <person name="Poon T.W."/>
            <person name="Priest M."/>
            <person name="Roberts A."/>
            <person name="Saif S."/>
            <person name="Shea T."/>
            <person name="Sisk P."/>
            <person name="Sykes S."/>
            <person name="Wortman J."/>
            <person name="Nusbaum C."/>
            <person name="Birren B."/>
        </authorList>
    </citation>
    <scope>NUCLEOTIDE SEQUENCE [LARGE SCALE GENOMIC DNA]</scope>
    <source>
        <strain evidence="9 10">HGA0223</strain>
    </source>
</reference>
<dbReference type="InterPro" id="IPR027417">
    <property type="entry name" value="P-loop_NTPase"/>
</dbReference>
<name>S3CF52_9BURK</name>
<dbReference type="HAMAP" id="MF_00109">
    <property type="entry name" value="Shikimate_kinase"/>
    <property type="match status" value="1"/>
</dbReference>
<keyword evidence="5 7" id="KW-0067">ATP-binding</keyword>
<keyword evidence="7" id="KW-0479">Metal-binding</keyword>
<dbReference type="Pfam" id="PF01202">
    <property type="entry name" value="SKI"/>
    <property type="match status" value="1"/>
</dbReference>
<feature type="compositionally biased region" description="Polar residues" evidence="8">
    <location>
        <begin position="1"/>
        <end position="12"/>
    </location>
</feature>
<dbReference type="CDD" id="cd00464">
    <property type="entry name" value="SK"/>
    <property type="match status" value="1"/>
</dbReference>
<organism evidence="9 10">
    <name type="scientific">Sutterella wadsworthensis HGA0223</name>
    <dbReference type="NCBI Taxonomy" id="1203554"/>
    <lineage>
        <taxon>Bacteria</taxon>
        <taxon>Pseudomonadati</taxon>
        <taxon>Pseudomonadota</taxon>
        <taxon>Betaproteobacteria</taxon>
        <taxon>Burkholderiales</taxon>
        <taxon>Sutterellaceae</taxon>
        <taxon>Sutterella</taxon>
    </lineage>
</organism>
<evidence type="ECO:0000256" key="8">
    <source>
        <dbReference type="SAM" id="MobiDB-lite"/>
    </source>
</evidence>
<feature type="binding site" evidence="7">
    <location>
        <position position="382"/>
    </location>
    <ligand>
        <name>substrate</name>
    </ligand>
</feature>
<gene>
    <name evidence="7" type="primary">aroK</name>
    <name evidence="9" type="ORF">HMPREF1476_01181</name>
</gene>
<proteinExistence type="inferred from homology"/>
<dbReference type="UniPathway" id="UPA00053">
    <property type="reaction ID" value="UER00088"/>
</dbReference>
<comment type="similarity">
    <text evidence="7">Belongs to the shikimate kinase family.</text>
</comment>
<dbReference type="GO" id="GO:0004765">
    <property type="term" value="F:shikimate kinase activity"/>
    <property type="evidence" value="ECO:0007669"/>
    <property type="project" value="UniProtKB-UniRule"/>
</dbReference>
<feature type="binding site" evidence="7">
    <location>
        <position position="461"/>
    </location>
    <ligand>
        <name>ATP</name>
        <dbReference type="ChEBI" id="CHEBI:30616"/>
    </ligand>
</feature>
<evidence type="ECO:0000256" key="5">
    <source>
        <dbReference type="ARBA" id="ARBA00022840"/>
    </source>
</evidence>
<keyword evidence="2 7" id="KW-0808">Transferase</keyword>
<comment type="function">
    <text evidence="7">Catalyzes the specific phosphorylation of the 3-hydroxyl group of shikimic acid using ATP as a cosubstrate.</text>
</comment>
<evidence type="ECO:0000313" key="9">
    <source>
        <dbReference type="EMBL" id="EPD99144.1"/>
    </source>
</evidence>
<dbReference type="GO" id="GO:0009073">
    <property type="term" value="P:aromatic amino acid family biosynthetic process"/>
    <property type="evidence" value="ECO:0007669"/>
    <property type="project" value="UniProtKB-KW"/>
</dbReference>
<dbReference type="PATRIC" id="fig|1203554.3.peg.1224"/>
<comment type="cofactor">
    <cofactor evidence="7">
        <name>Mg(2+)</name>
        <dbReference type="ChEBI" id="CHEBI:18420"/>
    </cofactor>
    <text evidence="7">Binds 1 Mg(2+) ion per subunit.</text>
</comment>
<feature type="binding site" evidence="7">
    <location>
        <position position="476"/>
    </location>
    <ligand>
        <name>substrate</name>
    </ligand>
</feature>
<dbReference type="PRINTS" id="PR01100">
    <property type="entry name" value="SHIKIMTKNASE"/>
</dbReference>
<evidence type="ECO:0000256" key="7">
    <source>
        <dbReference type="HAMAP-Rule" id="MF_00109"/>
    </source>
</evidence>
<evidence type="ECO:0000256" key="3">
    <source>
        <dbReference type="ARBA" id="ARBA00022741"/>
    </source>
</evidence>
<comment type="catalytic activity">
    <reaction evidence="7">
        <text>shikimate + ATP = 3-phosphoshikimate + ADP + H(+)</text>
        <dbReference type="Rhea" id="RHEA:13121"/>
        <dbReference type="ChEBI" id="CHEBI:15378"/>
        <dbReference type="ChEBI" id="CHEBI:30616"/>
        <dbReference type="ChEBI" id="CHEBI:36208"/>
        <dbReference type="ChEBI" id="CHEBI:145989"/>
        <dbReference type="ChEBI" id="CHEBI:456216"/>
        <dbReference type="EC" id="2.7.1.71"/>
    </reaction>
</comment>
<feature type="binding site" evidence="7">
    <location>
        <position position="364"/>
    </location>
    <ligand>
        <name>Mg(2+)</name>
        <dbReference type="ChEBI" id="CHEBI:18420"/>
    </ligand>
</feature>
<feature type="binding site" evidence="7">
    <location>
        <position position="406"/>
    </location>
    <ligand>
        <name>substrate</name>
    </ligand>
</feature>
<comment type="subunit">
    <text evidence="7">Monomer.</text>
</comment>
<evidence type="ECO:0000256" key="1">
    <source>
        <dbReference type="ARBA" id="ARBA00022605"/>
    </source>
</evidence>
<keyword evidence="3 7" id="KW-0547">Nucleotide-binding</keyword>
<feature type="compositionally biased region" description="Polar residues" evidence="8">
    <location>
        <begin position="22"/>
        <end position="37"/>
    </location>
</feature>
<dbReference type="GO" id="GO:0009423">
    <property type="term" value="P:chorismate biosynthetic process"/>
    <property type="evidence" value="ECO:0007669"/>
    <property type="project" value="UniProtKB-UniRule"/>
</dbReference>
<dbReference type="SUPFAM" id="SSF52540">
    <property type="entry name" value="P-loop containing nucleoside triphosphate hydrolases"/>
    <property type="match status" value="1"/>
</dbReference>